<dbReference type="GO" id="GO:0009306">
    <property type="term" value="P:protein secretion"/>
    <property type="evidence" value="ECO:0007669"/>
    <property type="project" value="InterPro"/>
</dbReference>
<evidence type="ECO:0000256" key="1">
    <source>
        <dbReference type="SAM" id="Coils"/>
    </source>
</evidence>
<dbReference type="PANTHER" id="PTHR30604:SF1">
    <property type="entry name" value="DNA UTILIZATION PROTEIN HOFQ"/>
    <property type="match status" value="1"/>
</dbReference>
<feature type="coiled-coil region" evidence="1">
    <location>
        <begin position="179"/>
        <end position="206"/>
    </location>
</feature>
<dbReference type="InterPro" id="IPR004846">
    <property type="entry name" value="T2SS/T3SS_dom"/>
</dbReference>
<evidence type="ECO:0000259" key="2">
    <source>
        <dbReference type="Pfam" id="PF00263"/>
    </source>
</evidence>
<organism evidence="3">
    <name type="scientific">hydrothermal vent metagenome</name>
    <dbReference type="NCBI Taxonomy" id="652676"/>
    <lineage>
        <taxon>unclassified sequences</taxon>
        <taxon>metagenomes</taxon>
        <taxon>ecological metagenomes</taxon>
    </lineage>
</organism>
<dbReference type="PROSITE" id="PS51257">
    <property type="entry name" value="PROKAR_LIPOPROTEIN"/>
    <property type="match status" value="1"/>
</dbReference>
<dbReference type="AlphaFoldDB" id="A0A3B1BEJ2"/>
<sequence length="593" mass="64640">MKTIRTILFLAFAFSCPACVTADKKPIKVSLPTYTIEQPVQTGRGPLPPEFTLKNGFAKNASAQIKTQARIAPPEVVVSFKKAGLQNKTPETKISINLKGASIEDAIRTLQKVSGVNFVVAQGAKQAQTADMILRNVTWLDALKTITRASNLVATQNGDAIFRGGTLMKTPRHGSVLVITTYDDQMKNLENRKKTATSTVEIILKERKIREEKSASARFSDNLEMLTKSHRFKYADPEEALRYLERLFTNYEKETLRRANMGTDIAGALTRNGERNDTKWLLNTNRAKSRNAVTLQKKATSLDVRFSLYKAENLITITAPSGKIGKIMNAIKEIDVAPRQVYIIARIVEVQRNFVKDIGVQWGGYATRTVDYKFPHVVGISGASGANAVSLPPQSAVDPATGALISNPQGGAIGLTLGSVSGATLLNAKLFALEKAGVSRTVSNPKVLAINGKQAYIKSGREIPYQSSSANTGVNIRFKEAVISLSVTPFIMEDNRIRMKIKAKKDEVDTALSVQGVPSIKKKELVTSVVVENGGSVVLGGVSEGLEGGYQNRTPWLHKIPGLGWLFKNDRKTDNELELLIFITPTIVNGEAG</sequence>
<dbReference type="Pfam" id="PF00263">
    <property type="entry name" value="Secretin"/>
    <property type="match status" value="1"/>
</dbReference>
<dbReference type="InterPro" id="IPR051808">
    <property type="entry name" value="Type_IV_pilus_biogenesis"/>
</dbReference>
<proteinExistence type="predicted"/>
<dbReference type="PRINTS" id="PR00811">
    <property type="entry name" value="BCTERIALGSPD"/>
</dbReference>
<dbReference type="InterPro" id="IPR001775">
    <property type="entry name" value="GspD/PilQ"/>
</dbReference>
<name>A0A3B1BEJ2_9ZZZZ</name>
<keyword evidence="1" id="KW-0175">Coiled coil</keyword>
<protein>
    <submittedName>
        <fullName evidence="3">Type IV pilus biogenesis protein PilQ</fullName>
    </submittedName>
</protein>
<dbReference type="EMBL" id="UOGC01000035">
    <property type="protein sequence ID" value="VAX16656.1"/>
    <property type="molecule type" value="Genomic_DNA"/>
</dbReference>
<reference evidence="3" key="1">
    <citation type="submission" date="2018-06" db="EMBL/GenBank/DDBJ databases">
        <authorList>
            <person name="Zhirakovskaya E."/>
        </authorList>
    </citation>
    <scope>NUCLEOTIDE SEQUENCE</scope>
</reference>
<dbReference type="Gene3D" id="3.30.1370.130">
    <property type="match status" value="1"/>
</dbReference>
<dbReference type="PANTHER" id="PTHR30604">
    <property type="entry name" value="PROTEIN TRANSPORT PROTEIN HOFQ"/>
    <property type="match status" value="1"/>
</dbReference>
<accession>A0A3B1BEJ2</accession>
<gene>
    <name evidence="3" type="ORF">MNBD_NITROSPINAE01-1328</name>
</gene>
<feature type="domain" description="Type II/III secretion system secretin-like" evidence="2">
    <location>
        <begin position="432"/>
        <end position="588"/>
    </location>
</feature>
<evidence type="ECO:0000313" key="3">
    <source>
        <dbReference type="EMBL" id="VAX16656.1"/>
    </source>
</evidence>